<gene>
    <name evidence="3" type="ORF">MEBOL_002518</name>
</gene>
<dbReference type="Gene3D" id="3.60.15.10">
    <property type="entry name" value="Ribonuclease Z/Hydroxyacylglutathione hydrolase-like"/>
    <property type="match status" value="1"/>
</dbReference>
<dbReference type="SUPFAM" id="SSF56281">
    <property type="entry name" value="Metallo-hydrolase/oxidoreductase"/>
    <property type="match status" value="1"/>
</dbReference>
<feature type="domain" description="Metallo-beta-lactamase" evidence="2">
    <location>
        <begin position="20"/>
        <end position="175"/>
    </location>
</feature>
<protein>
    <submittedName>
        <fullName evidence="3">Hydroxyacylglutathione hydrolase</fullName>
    </submittedName>
</protein>
<dbReference type="KEGG" id="mbd:MEBOL_002518"/>
<dbReference type="GO" id="GO:0016787">
    <property type="term" value="F:hydrolase activity"/>
    <property type="evidence" value="ECO:0007669"/>
    <property type="project" value="UniProtKB-KW"/>
</dbReference>
<organism evidence="3 4">
    <name type="scientific">Melittangium boletus DSM 14713</name>
    <dbReference type="NCBI Taxonomy" id="1294270"/>
    <lineage>
        <taxon>Bacteria</taxon>
        <taxon>Pseudomonadati</taxon>
        <taxon>Myxococcota</taxon>
        <taxon>Myxococcia</taxon>
        <taxon>Myxococcales</taxon>
        <taxon>Cystobacterineae</taxon>
        <taxon>Archangiaceae</taxon>
        <taxon>Melittangium</taxon>
    </lineage>
</organism>
<keyword evidence="4" id="KW-1185">Reference proteome</keyword>
<evidence type="ECO:0000313" key="4">
    <source>
        <dbReference type="Proteomes" id="UP000217289"/>
    </source>
</evidence>
<dbReference type="GO" id="GO:0006749">
    <property type="term" value="P:glutathione metabolic process"/>
    <property type="evidence" value="ECO:0007669"/>
    <property type="project" value="InterPro"/>
</dbReference>
<accession>A0A250IB32</accession>
<keyword evidence="3" id="KW-0378">Hydrolase</keyword>
<dbReference type="EMBL" id="CP022163">
    <property type="protein sequence ID" value="ATB29069.1"/>
    <property type="molecule type" value="Genomic_DNA"/>
</dbReference>
<dbReference type="OrthoDB" id="9784009at2"/>
<name>A0A250IB32_9BACT</name>
<dbReference type="InterPro" id="IPR051682">
    <property type="entry name" value="Mito_Persulfide_Diox"/>
</dbReference>
<dbReference type="PANTHER" id="PTHR43084:SF1">
    <property type="entry name" value="PERSULFIDE DIOXYGENASE ETHE1, MITOCHONDRIAL"/>
    <property type="match status" value="1"/>
</dbReference>
<dbReference type="InterPro" id="IPR044528">
    <property type="entry name" value="POD-like_MBL-fold"/>
</dbReference>
<dbReference type="InterPro" id="IPR036866">
    <property type="entry name" value="RibonucZ/Hydroxyglut_hydro"/>
</dbReference>
<dbReference type="PANTHER" id="PTHR43084">
    <property type="entry name" value="PERSULFIDE DIOXYGENASE ETHE1"/>
    <property type="match status" value="1"/>
</dbReference>
<sequence length="242" mass="26535">MAEEASVKSLIFEELNGGASCRTYLIACARTREAIVVDPVLELVPVYLQRLGRDRLQLLATVDTHTHADHLSGGRELARLPGALYVGAPMAAVDRTLRDGEYMNVGDIRVKVWASPGHTADGLVLLLEDRVLTGDTLLIGSSGRTDLPSGDAEAAYASLDRLLTLPSHMLVYPAHDYGGRTFSTIGHERVTNPRLRMDRAAFIEEMNTRRMVPPSRLAESLAYNSRPREAGETAPREEAFLI</sequence>
<dbReference type="InterPro" id="IPR001279">
    <property type="entry name" value="Metallo-B-lactamas"/>
</dbReference>
<dbReference type="GO" id="GO:0050313">
    <property type="term" value="F:sulfur dioxygenase activity"/>
    <property type="evidence" value="ECO:0007669"/>
    <property type="project" value="InterPro"/>
</dbReference>
<dbReference type="SMART" id="SM00849">
    <property type="entry name" value="Lactamase_B"/>
    <property type="match status" value="1"/>
</dbReference>
<dbReference type="GO" id="GO:0046872">
    <property type="term" value="F:metal ion binding"/>
    <property type="evidence" value="ECO:0007669"/>
    <property type="project" value="UniProtKB-KW"/>
</dbReference>
<dbReference type="Proteomes" id="UP000217289">
    <property type="component" value="Chromosome"/>
</dbReference>
<evidence type="ECO:0000256" key="1">
    <source>
        <dbReference type="ARBA" id="ARBA00022723"/>
    </source>
</evidence>
<proteinExistence type="predicted"/>
<dbReference type="GO" id="GO:0070813">
    <property type="term" value="P:hydrogen sulfide metabolic process"/>
    <property type="evidence" value="ECO:0007669"/>
    <property type="project" value="TreeGrafter"/>
</dbReference>
<dbReference type="CDD" id="cd07724">
    <property type="entry name" value="POD-like_MBL-fold"/>
    <property type="match status" value="1"/>
</dbReference>
<dbReference type="AlphaFoldDB" id="A0A250IB32"/>
<keyword evidence="1" id="KW-0479">Metal-binding</keyword>
<evidence type="ECO:0000313" key="3">
    <source>
        <dbReference type="EMBL" id="ATB29069.1"/>
    </source>
</evidence>
<evidence type="ECO:0000259" key="2">
    <source>
        <dbReference type="SMART" id="SM00849"/>
    </source>
</evidence>
<reference evidence="3 4" key="1">
    <citation type="submission" date="2017-06" db="EMBL/GenBank/DDBJ databases">
        <authorList>
            <person name="Kim H.J."/>
            <person name="Triplett B.A."/>
        </authorList>
    </citation>
    <scope>NUCLEOTIDE SEQUENCE [LARGE SCALE GENOMIC DNA]</scope>
    <source>
        <strain evidence="3 4">DSM 14713</strain>
    </source>
</reference>
<dbReference type="Pfam" id="PF00753">
    <property type="entry name" value="Lactamase_B"/>
    <property type="match status" value="2"/>
</dbReference>